<feature type="compositionally biased region" description="Low complexity" evidence="1">
    <location>
        <begin position="308"/>
        <end position="359"/>
    </location>
</feature>
<feature type="compositionally biased region" description="Polar residues" evidence="1">
    <location>
        <begin position="141"/>
        <end position="150"/>
    </location>
</feature>
<dbReference type="InterPro" id="IPR046776">
    <property type="entry name" value="Pectate_lyase_5"/>
</dbReference>
<dbReference type="KEGG" id="lbe:MOO44_01220"/>
<sequence length="515" mass="55301">MFNQKTNEKKNLRKVKKRWIIFSTAIVLATAFGGVISDNYMAHASEITQMTTNVKESYELINAMADKQVQQIDLGTDINMTGINLSELPIDQSRVSSRNNMINIPGRDLSIDLNGHVLNLGSVQFNMELQNQPASLEVKNGQLTGNSPENGFNFDSSSNDSDSKLIVTLTNIKKTTETNSKNNQNQEEINPEKQLTYEETKSLAGRPTNEASSTDLESEVDDQGKAANSSEQLNETSPNSDTVNENNKLTPEKSNAESNEPTSLAAQPESSGVVEESSNSSSKASASSESNSASKTNSNVASSVVQPASSTSAKESSNSSSASSSSSKSTNSSASNSSIASSKAPLSSAVTDHSTSSSRSTKKTSYVKANSKPTASSSEASYNVITTLSDSVASQGDSAPVRSVANSSVANQNHESNVNTSLHPDSNQASNQSPSSKKQRVIAKKANYLKLKQSKSVKLYKQKTLKGSSLNRSVKLKSNQKYRILKQFKNKNGKMVYKIKQGYLVTPAANLKLLK</sequence>
<feature type="region of interest" description="Disordered" evidence="1">
    <location>
        <begin position="176"/>
        <end position="379"/>
    </location>
</feature>
<protein>
    <submittedName>
        <fullName evidence="2">Uncharacterized protein</fullName>
    </submittedName>
</protein>
<dbReference type="Pfam" id="PF20585">
    <property type="entry name" value="Pectate_lyase_5"/>
    <property type="match status" value="1"/>
</dbReference>
<feature type="compositionally biased region" description="Low complexity" evidence="1">
    <location>
        <begin position="269"/>
        <end position="299"/>
    </location>
</feature>
<dbReference type="Proteomes" id="UP000831181">
    <property type="component" value="Plasmid p1unnamed"/>
</dbReference>
<feature type="region of interest" description="Disordered" evidence="1">
    <location>
        <begin position="392"/>
        <end position="441"/>
    </location>
</feature>
<reference evidence="2" key="1">
    <citation type="journal article" date="2022" name="Int. J. Syst. Evol. Microbiol.">
        <title>Apilactobacillus apisilvae sp. nov., Nicolia spurrieriana gen. nov. sp. nov., Bombilactobacillus folatiphilus sp. nov. and Bombilactobacillus thymidiniphilus sp. nov., four new lactic acid bacterial isolates from stingless bees Tetragonula carbonaria and Austroplebeia australis.</title>
        <authorList>
            <person name="Oliphant S.A."/>
            <person name="Watson-Haigh N.S."/>
            <person name="Sumby K.M."/>
            <person name="Gardner J."/>
            <person name="Groom S."/>
            <person name="Jiranek V."/>
        </authorList>
    </citation>
    <scope>NUCLEOTIDE SEQUENCE</scope>
    <source>
        <strain evidence="2">SGEP1_A5</strain>
    </source>
</reference>
<feature type="region of interest" description="Disordered" evidence="1">
    <location>
        <begin position="139"/>
        <end position="160"/>
    </location>
</feature>
<evidence type="ECO:0000313" key="3">
    <source>
        <dbReference type="Proteomes" id="UP000831181"/>
    </source>
</evidence>
<keyword evidence="2" id="KW-0614">Plasmid</keyword>
<keyword evidence="3" id="KW-1185">Reference proteome</keyword>
<gene>
    <name evidence="2" type="ORF">MOO44_01220</name>
</gene>
<proteinExistence type="predicted"/>
<evidence type="ECO:0000256" key="1">
    <source>
        <dbReference type="SAM" id="MobiDB-lite"/>
    </source>
</evidence>
<feature type="compositionally biased region" description="Polar residues" evidence="1">
    <location>
        <begin position="256"/>
        <end position="265"/>
    </location>
</feature>
<evidence type="ECO:0000313" key="2">
    <source>
        <dbReference type="EMBL" id="UQS85970.1"/>
    </source>
</evidence>
<dbReference type="RefSeq" id="WP_260115779.1">
    <property type="nucleotide sequence ID" value="NZ_CP093360.1"/>
</dbReference>
<name>A0A976RQG6_9LACO</name>
<feature type="compositionally biased region" description="Polar residues" evidence="1">
    <location>
        <begin position="404"/>
        <end position="436"/>
    </location>
</feature>
<feature type="compositionally biased region" description="Polar residues" evidence="1">
    <location>
        <begin position="367"/>
        <end position="379"/>
    </location>
</feature>
<accession>A0A976RQG6</accession>
<dbReference type="EMBL" id="CP093360">
    <property type="protein sequence ID" value="UQS85970.1"/>
    <property type="molecule type" value="Genomic_DNA"/>
</dbReference>
<feature type="compositionally biased region" description="Polar residues" evidence="1">
    <location>
        <begin position="176"/>
        <end position="188"/>
    </location>
</feature>
<dbReference type="AlphaFoldDB" id="A0A976RQG6"/>
<geneLocation type="plasmid" evidence="2 3">
    <name>p1unnamed</name>
</geneLocation>
<feature type="compositionally biased region" description="Polar residues" evidence="1">
    <location>
        <begin position="226"/>
        <end position="249"/>
    </location>
</feature>
<organism evidence="2 3">
    <name type="scientific">Nicoliella spurrieriana</name>
    <dbReference type="NCBI Taxonomy" id="2925830"/>
    <lineage>
        <taxon>Bacteria</taxon>
        <taxon>Bacillati</taxon>
        <taxon>Bacillota</taxon>
        <taxon>Bacilli</taxon>
        <taxon>Lactobacillales</taxon>
        <taxon>Lactobacillaceae</taxon>
        <taxon>Nicoliella</taxon>
    </lineage>
</organism>